<comment type="subcellular location">
    <subcellularLocation>
        <location evidence="1">Endomembrane system</location>
        <topology evidence="1">Peripheral membrane protein</topology>
    </subcellularLocation>
</comment>
<evidence type="ECO:0000256" key="4">
    <source>
        <dbReference type="PROSITE-ProRule" id="PRU01006"/>
    </source>
</evidence>
<dbReference type="InterPro" id="IPR000547">
    <property type="entry name" value="Clathrin_H-chain/VPS_repeat"/>
</dbReference>
<dbReference type="OrthoDB" id="5325112at2759"/>
<proteinExistence type="inferred from homology"/>
<organism evidence="7 8">
    <name type="scientific">Sporisorium graminicola</name>
    <dbReference type="NCBI Taxonomy" id="280036"/>
    <lineage>
        <taxon>Eukaryota</taxon>
        <taxon>Fungi</taxon>
        <taxon>Dikarya</taxon>
        <taxon>Basidiomycota</taxon>
        <taxon>Ustilaginomycotina</taxon>
        <taxon>Ustilaginomycetes</taxon>
        <taxon>Ustilaginales</taxon>
        <taxon>Ustilaginaceae</taxon>
        <taxon>Sporisorium</taxon>
    </lineage>
</organism>
<evidence type="ECO:0000256" key="3">
    <source>
        <dbReference type="ARBA" id="ARBA00038201"/>
    </source>
</evidence>
<feature type="compositionally biased region" description="Low complexity" evidence="5">
    <location>
        <begin position="806"/>
        <end position="821"/>
    </location>
</feature>
<evidence type="ECO:0000256" key="2">
    <source>
        <dbReference type="ARBA" id="ARBA00023136"/>
    </source>
</evidence>
<dbReference type="GO" id="GO:0000329">
    <property type="term" value="C:fungal-type vacuole membrane"/>
    <property type="evidence" value="ECO:0007669"/>
    <property type="project" value="TreeGrafter"/>
</dbReference>
<evidence type="ECO:0000256" key="1">
    <source>
        <dbReference type="ARBA" id="ARBA00004184"/>
    </source>
</evidence>
<dbReference type="InterPro" id="IPR001180">
    <property type="entry name" value="CNH_dom"/>
</dbReference>
<dbReference type="Pfam" id="PF10366">
    <property type="entry name" value="Vps39_1"/>
    <property type="match status" value="1"/>
</dbReference>
<protein>
    <recommendedName>
        <fullName evidence="6">CNH domain-containing protein</fullName>
    </recommendedName>
</protein>
<dbReference type="GeneID" id="40724658"/>
<gene>
    <name evidence="7" type="ORF">EX895_001763</name>
</gene>
<dbReference type="GO" id="GO:0006886">
    <property type="term" value="P:intracellular protein transport"/>
    <property type="evidence" value="ECO:0007669"/>
    <property type="project" value="UniProtKB-UniRule"/>
</dbReference>
<dbReference type="EMBL" id="SRRM01000005">
    <property type="protein sequence ID" value="TKY89232.1"/>
    <property type="molecule type" value="Genomic_DNA"/>
</dbReference>
<comment type="caution">
    <text evidence="7">The sequence shown here is derived from an EMBL/GenBank/DDBJ whole genome shotgun (WGS) entry which is preliminary data.</text>
</comment>
<dbReference type="RefSeq" id="XP_029741217.1">
    <property type="nucleotide sequence ID" value="XM_029882362.1"/>
</dbReference>
<feature type="region of interest" description="Disordered" evidence="5">
    <location>
        <begin position="698"/>
        <end position="720"/>
    </location>
</feature>
<feature type="compositionally biased region" description="Polar residues" evidence="5">
    <location>
        <begin position="768"/>
        <end position="791"/>
    </location>
</feature>
<dbReference type="Proteomes" id="UP000306050">
    <property type="component" value="Chromosome SGRAM_12"/>
</dbReference>
<dbReference type="PROSITE" id="PS50236">
    <property type="entry name" value="CHCR"/>
    <property type="match status" value="1"/>
</dbReference>
<dbReference type="GO" id="GO:0012505">
    <property type="term" value="C:endomembrane system"/>
    <property type="evidence" value="ECO:0007669"/>
    <property type="project" value="UniProtKB-SubCell"/>
</dbReference>
<feature type="domain" description="CNH" evidence="6">
    <location>
        <begin position="15"/>
        <end position="545"/>
    </location>
</feature>
<reference evidence="7 8" key="1">
    <citation type="submission" date="2019-05" db="EMBL/GenBank/DDBJ databases">
        <title>Sporisorium graminicola CBS 10092 draft sequencing and annotation.</title>
        <authorList>
            <person name="Solano-Gonzalez S."/>
            <person name="Caddick M.X."/>
            <person name="Darby A."/>
        </authorList>
    </citation>
    <scope>NUCLEOTIDE SEQUENCE [LARGE SCALE GENOMIC DNA]</scope>
    <source>
        <strain evidence="7 8">CBS 10092</strain>
    </source>
</reference>
<keyword evidence="8" id="KW-1185">Reference proteome</keyword>
<dbReference type="PANTHER" id="PTHR12894:SF49">
    <property type="entry name" value="VAM6_VPS39-LIKE PROTEIN"/>
    <property type="match status" value="1"/>
</dbReference>
<evidence type="ECO:0000313" key="7">
    <source>
        <dbReference type="EMBL" id="TKY89232.1"/>
    </source>
</evidence>
<evidence type="ECO:0000313" key="8">
    <source>
        <dbReference type="Proteomes" id="UP000306050"/>
    </source>
</evidence>
<name>A0A4U7L1U7_9BASI</name>
<accession>A0A4U7L1U7</accession>
<dbReference type="InterPro" id="IPR019453">
    <property type="entry name" value="VPS39/TGFA1_Znf"/>
</dbReference>
<feature type="compositionally biased region" description="Low complexity" evidence="5">
    <location>
        <begin position="745"/>
        <end position="764"/>
    </location>
</feature>
<evidence type="ECO:0000259" key="6">
    <source>
        <dbReference type="PROSITE" id="PS50219"/>
    </source>
</evidence>
<feature type="region of interest" description="Disordered" evidence="5">
    <location>
        <begin position="44"/>
        <end position="94"/>
    </location>
</feature>
<dbReference type="GO" id="GO:0006914">
    <property type="term" value="P:autophagy"/>
    <property type="evidence" value="ECO:0007669"/>
    <property type="project" value="TreeGrafter"/>
</dbReference>
<keyword evidence="2" id="KW-0472">Membrane</keyword>
<sequence length="1354" mass="146325">MHTAFDSSPLLTGIKGKPEAIVVHGAKLFIGTSTGALNVFRTDQPSASAETSSSSSSSSKRPTSLHGSPTKAASILSSPASVQEPKAAAATPTHTAAQFSKRSIDQLGVIKEANLLVSLSDGYVSLHDLSTLELRSQLVQTKGATTFSVDTSIQKRVAPQIPDYGPGPLGARASSKFNLNASISSRAFRPGAIGDQTQNSAGGGAASGTATVGRNRSSVYDVPSKDWQAASMRGMDAVARYREEERRKAMEGARFGGASADAEGQGGVMTLVTVLAVGVKRKLLVFRWVDGEFWDTREVALHHTPRSLAFVTPTRLFMGYNATEYGTISIPLAAESTVSYTHPSSDLGGGAAALRRETHVHPPTNSTSGPLVDLTSPNLSSWHVEDFDLSSSNAAAGEGLHASTGGAHPSTTIPISSGGFGAALGGLGGLGGYMGLSSKGKISVLHVDGGEVLFVRDGTGIFLGADGRPTRREGVEWSASPLEVAFAKPYVFAVLPSGSVPALKNNSLPNANNPVLQIRSVGTLFAVQTLCFPPVSPATASAGRSSSSTSTSPPQVRLLTPSSGNRPPIYVVVTPTDRTTLEKEGSTIWQLEMQGWGRQIDELVEKGEFEEALGLLDSVDNVILEDKDERRAHVQGLFAVSLFADERFDEAIEMFMELDTNPAKVIALYPPNVAGQLSRSKGEWFPIFGGKTPAKLRAAPAEAAGEASPTPSHATLATSATSAARSRLGAFLPARRPQSIIGEPAAGATSSLSSSPSHASSIKPKPSRTATSLTAGNDIDQNAAETGSIRSLRTARDAPEMKATGSSASRDSRATAAAAESSSRKALDALGKFLADRRRIFKPILESSSHHESKDHMAMSQIKRDTHWLLSLPNKPFGEMDKDELIAVAQTVDTALFKTFLLIKPALIGPLCRIENWCEVEQVEELLKERKKFSELIALYGGKEMHSKALGLLKQFAEDEEDAEEKMRPTIQYLQNLGPEFIDVILEASHWLLKVDSELGMEVFTADTGKVGSWPRLRIVDDLNRFDKVLCAVYLEFIIENVGEADPELHDKLIRLYLRHAAHLREQLHTGTSGSDRSDKDGGANKVGQSAVQTQRDELMQKLLTFLRTSTQYRPEQILVRLPADDDDRDMLEARALLLGRMGQHEGALSIYVRKLQDATRAEEYCRDVWRFRAASKPSLQEQSHQVRVRRSNHQQSLLVDHEQKQLADQEVFLTLLRIYLEPSSDASPQLNAALGLIERHAARIDLRSALDLLPASVPLSQIASFVNVNLRDLTRKQHEAKVIREVRTNRNWQVEETLCKLQGRRVKVGESRTCPKCHKRLGNSVVAVNPVSGAVMHYFCSIHAEQKGQQRPS</sequence>
<dbReference type="PANTHER" id="PTHR12894">
    <property type="entry name" value="CNH DOMAIN CONTAINING"/>
    <property type="match status" value="1"/>
</dbReference>
<feature type="region of interest" description="Disordered" evidence="5">
    <location>
        <begin position="1068"/>
        <end position="1092"/>
    </location>
</feature>
<feature type="region of interest" description="Disordered" evidence="5">
    <location>
        <begin position="191"/>
        <end position="212"/>
    </location>
</feature>
<dbReference type="InterPro" id="IPR019452">
    <property type="entry name" value="VPS39/TGF_beta_rcpt-assoc_1"/>
</dbReference>
<dbReference type="PROSITE" id="PS50219">
    <property type="entry name" value="CNH"/>
    <property type="match status" value="1"/>
</dbReference>
<comment type="similarity">
    <text evidence="3">Belongs to the VAM6/VPS39 family.</text>
</comment>
<dbReference type="InterPro" id="IPR032914">
    <property type="entry name" value="Vam6/VPS39/TRAP1"/>
</dbReference>
<dbReference type="GO" id="GO:0034058">
    <property type="term" value="P:endosomal vesicle fusion"/>
    <property type="evidence" value="ECO:0007669"/>
    <property type="project" value="TreeGrafter"/>
</dbReference>
<feature type="repeat" description="CHCR" evidence="4">
    <location>
        <begin position="1004"/>
        <end position="1197"/>
    </location>
</feature>
<feature type="compositionally biased region" description="Low complexity" evidence="5">
    <location>
        <begin position="538"/>
        <end position="554"/>
    </location>
</feature>
<feature type="compositionally biased region" description="Low complexity" evidence="5">
    <location>
        <begin position="46"/>
        <end position="59"/>
    </location>
</feature>
<dbReference type="Pfam" id="PF10367">
    <property type="entry name" value="zf-Vps39_C"/>
    <property type="match status" value="1"/>
</dbReference>
<feature type="region of interest" description="Disordered" evidence="5">
    <location>
        <begin position="745"/>
        <end position="821"/>
    </location>
</feature>
<evidence type="ECO:0000256" key="5">
    <source>
        <dbReference type="SAM" id="MobiDB-lite"/>
    </source>
</evidence>
<feature type="region of interest" description="Disordered" evidence="5">
    <location>
        <begin position="538"/>
        <end position="563"/>
    </location>
</feature>
<dbReference type="KEGG" id="sgra:EX895_001763"/>